<protein>
    <submittedName>
        <fullName evidence="1">Calmodulin, putative</fullName>
    </submittedName>
</protein>
<evidence type="ECO:0000313" key="1">
    <source>
        <dbReference type="EMBL" id="GFE55659.1"/>
    </source>
</evidence>
<dbReference type="OrthoDB" id="365518at2759"/>
<name>A0A9W5TF50_BABOV</name>
<dbReference type="Gene3D" id="1.10.238.10">
    <property type="entry name" value="EF-hand"/>
    <property type="match status" value="1"/>
</dbReference>
<dbReference type="Proteomes" id="UP001057455">
    <property type="component" value="Unassembled WGS sequence"/>
</dbReference>
<dbReference type="EMBL" id="BLIY01000023">
    <property type="protein sequence ID" value="GFE55659.1"/>
    <property type="molecule type" value="Genomic_DNA"/>
</dbReference>
<gene>
    <name evidence="1" type="ORF">BaOVIS_030630</name>
</gene>
<keyword evidence="2" id="KW-1185">Reference proteome</keyword>
<dbReference type="InterPro" id="IPR011992">
    <property type="entry name" value="EF-hand-dom_pair"/>
</dbReference>
<dbReference type="SUPFAM" id="SSF47473">
    <property type="entry name" value="EF-hand"/>
    <property type="match status" value="1"/>
</dbReference>
<accession>A0A9W5TF50</accession>
<comment type="caution">
    <text evidence="1">The sequence shown here is derived from an EMBL/GenBank/DDBJ whole genome shotgun (WGS) entry which is preliminary data.</text>
</comment>
<dbReference type="AlphaFoldDB" id="A0A9W5TF50"/>
<evidence type="ECO:0000313" key="2">
    <source>
        <dbReference type="Proteomes" id="UP001057455"/>
    </source>
</evidence>
<proteinExistence type="predicted"/>
<organism evidence="1 2">
    <name type="scientific">Babesia ovis</name>
    <dbReference type="NCBI Taxonomy" id="5869"/>
    <lineage>
        <taxon>Eukaryota</taxon>
        <taxon>Sar</taxon>
        <taxon>Alveolata</taxon>
        <taxon>Apicomplexa</taxon>
        <taxon>Aconoidasida</taxon>
        <taxon>Piroplasmida</taxon>
        <taxon>Babesiidae</taxon>
        <taxon>Babesia</taxon>
    </lineage>
</organism>
<sequence length="136" mass="14876">MDDKAKEAALLFGGNTNGVLSKNEAIDVISAMGIAVRDTDSIDVLGNEVTYDQLVDMAKKMKSKQYTAEELAKLFNRLNPHGNGTISRGTLVYILKTNHHIPDDQVDTFLSELKLTVDNGMVRVDELVKALLGVLT</sequence>
<reference evidence="1" key="1">
    <citation type="submission" date="2019-12" db="EMBL/GenBank/DDBJ databases">
        <title>Genome sequence of Babesia ovis.</title>
        <authorList>
            <person name="Yamagishi J."/>
            <person name="Sevinc F."/>
            <person name="Xuan X."/>
        </authorList>
    </citation>
    <scope>NUCLEOTIDE SEQUENCE</scope>
    <source>
        <strain evidence="1">Selcuk</strain>
    </source>
</reference>